<organism evidence="1">
    <name type="scientific">Arundo donax</name>
    <name type="common">Giant reed</name>
    <name type="synonym">Donax arundinaceus</name>
    <dbReference type="NCBI Taxonomy" id="35708"/>
    <lineage>
        <taxon>Eukaryota</taxon>
        <taxon>Viridiplantae</taxon>
        <taxon>Streptophyta</taxon>
        <taxon>Embryophyta</taxon>
        <taxon>Tracheophyta</taxon>
        <taxon>Spermatophyta</taxon>
        <taxon>Magnoliopsida</taxon>
        <taxon>Liliopsida</taxon>
        <taxon>Poales</taxon>
        <taxon>Poaceae</taxon>
        <taxon>PACMAD clade</taxon>
        <taxon>Arundinoideae</taxon>
        <taxon>Arundineae</taxon>
        <taxon>Arundo</taxon>
    </lineage>
</organism>
<name>A0A0A9AV36_ARUDO</name>
<protein>
    <submittedName>
        <fullName evidence="1">Uncharacterized protein</fullName>
    </submittedName>
</protein>
<evidence type="ECO:0000313" key="1">
    <source>
        <dbReference type="EMBL" id="JAD53728.1"/>
    </source>
</evidence>
<reference evidence="1" key="1">
    <citation type="submission" date="2014-09" db="EMBL/GenBank/DDBJ databases">
        <authorList>
            <person name="Magalhaes I.L.F."/>
            <person name="Oliveira U."/>
            <person name="Santos F.R."/>
            <person name="Vidigal T.H.D.A."/>
            <person name="Brescovit A.D."/>
            <person name="Santos A.J."/>
        </authorList>
    </citation>
    <scope>NUCLEOTIDE SEQUENCE</scope>
    <source>
        <tissue evidence="1">Shoot tissue taken approximately 20 cm above the soil surface</tissue>
    </source>
</reference>
<reference evidence="1" key="2">
    <citation type="journal article" date="2015" name="Data Brief">
        <title>Shoot transcriptome of the giant reed, Arundo donax.</title>
        <authorList>
            <person name="Barrero R.A."/>
            <person name="Guerrero F.D."/>
            <person name="Moolhuijzen P."/>
            <person name="Goolsby J.A."/>
            <person name="Tidwell J."/>
            <person name="Bellgard S.E."/>
            <person name="Bellgard M.I."/>
        </authorList>
    </citation>
    <scope>NUCLEOTIDE SEQUENCE</scope>
    <source>
        <tissue evidence="1">Shoot tissue taken approximately 20 cm above the soil surface</tissue>
    </source>
</reference>
<accession>A0A0A9AV36</accession>
<proteinExistence type="predicted"/>
<dbReference type="EMBL" id="GBRH01244167">
    <property type="protein sequence ID" value="JAD53728.1"/>
    <property type="molecule type" value="Transcribed_RNA"/>
</dbReference>
<dbReference type="AlphaFoldDB" id="A0A0A9AV36"/>
<sequence>MKSYDEILYKKIVELIKIYNFVVNNFSFKVI</sequence>